<keyword evidence="3" id="KW-0949">S-adenosyl-L-methionine</keyword>
<evidence type="ECO:0000256" key="2">
    <source>
        <dbReference type="ARBA" id="ARBA00022485"/>
    </source>
</evidence>
<keyword evidence="5" id="KW-0408">Iron</keyword>
<evidence type="ECO:0000256" key="1">
    <source>
        <dbReference type="ARBA" id="ARBA00001966"/>
    </source>
</evidence>
<dbReference type="InterPro" id="IPR040084">
    <property type="entry name" value="GTPase_Obg"/>
</dbReference>
<dbReference type="Pfam" id="PF04055">
    <property type="entry name" value="Radical_SAM"/>
    <property type="match status" value="1"/>
</dbReference>
<dbReference type="InterPro" id="IPR007197">
    <property type="entry name" value="rSAM"/>
</dbReference>
<dbReference type="PANTHER" id="PTHR43787:SF11">
    <property type="entry name" value="UPF0026 PROTEIN SLR1464"/>
    <property type="match status" value="1"/>
</dbReference>
<dbReference type="InterPro" id="IPR058240">
    <property type="entry name" value="rSAM_sf"/>
</dbReference>
<dbReference type="EMBL" id="AP017378">
    <property type="protein sequence ID" value="BBD08826.1"/>
    <property type="molecule type" value="Genomic_DNA"/>
</dbReference>
<evidence type="ECO:0000256" key="4">
    <source>
        <dbReference type="ARBA" id="ARBA00022723"/>
    </source>
</evidence>
<name>A0A2Z6B0A4_9BACT</name>
<keyword evidence="6" id="KW-0411">Iron-sulfur</keyword>
<comment type="cofactor">
    <cofactor evidence="1">
        <name>[4Fe-4S] cluster</name>
        <dbReference type="ChEBI" id="CHEBI:49883"/>
    </cofactor>
</comment>
<keyword evidence="10" id="KW-1185">Reference proteome</keyword>
<dbReference type="RefSeq" id="WP_172961712.1">
    <property type="nucleotide sequence ID" value="NZ_AP017378.1"/>
</dbReference>
<dbReference type="Proteomes" id="UP000269883">
    <property type="component" value="Chromosome"/>
</dbReference>
<evidence type="ECO:0000259" key="8">
    <source>
        <dbReference type="PROSITE" id="PS51918"/>
    </source>
</evidence>
<evidence type="ECO:0000256" key="3">
    <source>
        <dbReference type="ARBA" id="ARBA00022691"/>
    </source>
</evidence>
<keyword evidence="2" id="KW-0004">4Fe-4S</keyword>
<gene>
    <name evidence="9" type="ORF">DFE_2100</name>
</gene>
<feature type="domain" description="Radical SAM core" evidence="8">
    <location>
        <begin position="11"/>
        <end position="238"/>
    </location>
</feature>
<sequence>MAYKYVFGPVRSGRLGLSLGLDLLGDAVCSLDCIYCEVGRTTQLDMNRKPYVRAEELLGELAHWKSEMHQAPEYVTLGGLGEPCLNSEMGVIIEGVRQIFPKTPVAVLTNSTLLHDRQVRRELALADVVLPSLDTLVPDEMLHLNRPHKAVSVDALKAGLLAFRQEFTGRLLLEVLLVAGVNDSEENLARLKEFVAELKPDRVDVETMTRPGTLKTAQPVAPEALAQWRETLGKLAADGGQAKQKPASHMGETRHITEDTASPPRAEKARETDDAENTALERVSASIARRPQTAAQLADALALPREAVTRALDDLESRSRLTTFTSDGATFFALRED</sequence>
<feature type="region of interest" description="Disordered" evidence="7">
    <location>
        <begin position="237"/>
        <end position="278"/>
    </location>
</feature>
<evidence type="ECO:0000313" key="9">
    <source>
        <dbReference type="EMBL" id="BBD08826.1"/>
    </source>
</evidence>
<organism evidence="9 10">
    <name type="scientific">Desulfovibrio ferrophilus</name>
    <dbReference type="NCBI Taxonomy" id="241368"/>
    <lineage>
        <taxon>Bacteria</taxon>
        <taxon>Pseudomonadati</taxon>
        <taxon>Thermodesulfobacteriota</taxon>
        <taxon>Desulfovibrionia</taxon>
        <taxon>Desulfovibrionales</taxon>
        <taxon>Desulfovibrionaceae</taxon>
        <taxon>Desulfovibrio</taxon>
    </lineage>
</organism>
<dbReference type="InterPro" id="IPR013785">
    <property type="entry name" value="Aldolase_TIM"/>
</dbReference>
<dbReference type="Gene3D" id="3.20.20.70">
    <property type="entry name" value="Aldolase class I"/>
    <property type="match status" value="1"/>
</dbReference>
<dbReference type="GO" id="GO:0003824">
    <property type="term" value="F:catalytic activity"/>
    <property type="evidence" value="ECO:0007669"/>
    <property type="project" value="InterPro"/>
</dbReference>
<evidence type="ECO:0000313" key="10">
    <source>
        <dbReference type="Proteomes" id="UP000269883"/>
    </source>
</evidence>
<dbReference type="GO" id="GO:0046872">
    <property type="term" value="F:metal ion binding"/>
    <property type="evidence" value="ECO:0007669"/>
    <property type="project" value="UniProtKB-KW"/>
</dbReference>
<evidence type="ECO:0000256" key="5">
    <source>
        <dbReference type="ARBA" id="ARBA00023004"/>
    </source>
</evidence>
<dbReference type="SFLD" id="SFLDG01083">
    <property type="entry name" value="Uncharacterised_Radical_SAM_Su"/>
    <property type="match status" value="1"/>
</dbReference>
<dbReference type="SUPFAM" id="SSF102114">
    <property type="entry name" value="Radical SAM enzymes"/>
    <property type="match status" value="1"/>
</dbReference>
<dbReference type="CDD" id="cd01335">
    <property type="entry name" value="Radical_SAM"/>
    <property type="match status" value="1"/>
</dbReference>
<protein>
    <submittedName>
        <fullName evidence="9">Radical SAM domain protein</fullName>
    </submittedName>
</protein>
<dbReference type="PROSITE" id="PS51918">
    <property type="entry name" value="RADICAL_SAM"/>
    <property type="match status" value="1"/>
</dbReference>
<reference evidence="9 10" key="1">
    <citation type="journal article" date="2018" name="Sci. Adv.">
        <title>Multi-heme cytochromes provide a pathway for survival in energy-limited environments.</title>
        <authorList>
            <person name="Deng X."/>
            <person name="Dohmae N."/>
            <person name="Nealson K.H."/>
            <person name="Hashimoto K."/>
            <person name="Okamoto A."/>
        </authorList>
    </citation>
    <scope>NUCLEOTIDE SEQUENCE [LARGE SCALE GENOMIC DNA]</scope>
    <source>
        <strain evidence="9 10">IS5</strain>
    </source>
</reference>
<dbReference type="GO" id="GO:0051539">
    <property type="term" value="F:4 iron, 4 sulfur cluster binding"/>
    <property type="evidence" value="ECO:0007669"/>
    <property type="project" value="UniProtKB-KW"/>
</dbReference>
<accession>A0A2Z6B0A4</accession>
<evidence type="ECO:0000256" key="7">
    <source>
        <dbReference type="SAM" id="MobiDB-lite"/>
    </source>
</evidence>
<keyword evidence="4" id="KW-0479">Metal-binding</keyword>
<dbReference type="AlphaFoldDB" id="A0A2Z6B0A4"/>
<evidence type="ECO:0000256" key="6">
    <source>
        <dbReference type="ARBA" id="ARBA00023014"/>
    </source>
</evidence>
<dbReference type="SFLD" id="SFLDS00029">
    <property type="entry name" value="Radical_SAM"/>
    <property type="match status" value="1"/>
</dbReference>
<proteinExistence type="predicted"/>
<dbReference type="KEGG" id="dfl:DFE_2100"/>
<dbReference type="PANTHER" id="PTHR43787">
    <property type="entry name" value="FEMO COFACTOR BIOSYNTHESIS PROTEIN NIFB-RELATED"/>
    <property type="match status" value="1"/>
</dbReference>